<organism evidence="4 5">
    <name type="scientific">Gasterosteus aculeatus aculeatus</name>
    <name type="common">three-spined stickleback</name>
    <dbReference type="NCBI Taxonomy" id="481459"/>
    <lineage>
        <taxon>Eukaryota</taxon>
        <taxon>Metazoa</taxon>
        <taxon>Chordata</taxon>
        <taxon>Craniata</taxon>
        <taxon>Vertebrata</taxon>
        <taxon>Euteleostomi</taxon>
        <taxon>Actinopterygii</taxon>
        <taxon>Neopterygii</taxon>
        <taxon>Teleostei</taxon>
        <taxon>Neoteleostei</taxon>
        <taxon>Acanthomorphata</taxon>
        <taxon>Eupercaria</taxon>
        <taxon>Perciformes</taxon>
        <taxon>Cottioidei</taxon>
        <taxon>Gasterosteales</taxon>
        <taxon>Gasterosteidae</taxon>
        <taxon>Gasterosteus</taxon>
    </lineage>
</organism>
<feature type="domain" description="Immunoglobulin" evidence="3">
    <location>
        <begin position="106"/>
        <end position="231"/>
    </location>
</feature>
<keyword evidence="1" id="KW-0732">Signal</keyword>
<dbReference type="GeneTree" id="ENSGT00940000163711"/>
<dbReference type="GO" id="GO:0007166">
    <property type="term" value="P:cell surface receptor signaling pathway"/>
    <property type="evidence" value="ECO:0007669"/>
    <property type="project" value="TreeGrafter"/>
</dbReference>
<dbReference type="GO" id="GO:0006955">
    <property type="term" value="P:immune response"/>
    <property type="evidence" value="ECO:0007669"/>
    <property type="project" value="TreeGrafter"/>
</dbReference>
<dbReference type="InterPro" id="IPR013783">
    <property type="entry name" value="Ig-like_fold"/>
</dbReference>
<dbReference type="PANTHER" id="PTHR11481:SF64">
    <property type="entry name" value="FC RECEPTOR-LIKE PROTEIN 4"/>
    <property type="match status" value="1"/>
</dbReference>
<dbReference type="InterPro" id="IPR036179">
    <property type="entry name" value="Ig-like_dom_sf"/>
</dbReference>
<dbReference type="Gene3D" id="2.60.40.10">
    <property type="entry name" value="Immunoglobulins"/>
    <property type="match status" value="3"/>
</dbReference>
<reference evidence="4" key="3">
    <citation type="submission" date="2025-09" db="UniProtKB">
        <authorList>
            <consortium name="Ensembl"/>
        </authorList>
    </citation>
    <scope>IDENTIFICATION</scope>
</reference>
<evidence type="ECO:0000256" key="1">
    <source>
        <dbReference type="ARBA" id="ARBA00022729"/>
    </source>
</evidence>
<reference evidence="4" key="2">
    <citation type="submission" date="2025-08" db="UniProtKB">
        <authorList>
            <consortium name="Ensembl"/>
        </authorList>
    </citation>
    <scope>IDENTIFICATION</scope>
</reference>
<sequence>PETEPLVLCPPVATLSIAPNRSQFFCHDEISLKCVASSSGWTVWRNTSYKALDVCRHGWGIPGESSCTIQDAFPSDTGVYWCESQQGGCSNAVNVTVTVEQVILESPALPVTEGDEVTLRCSYKEEDQDEPTSDFPAAFYRDGESIGAEPSGRKLLRRVYESVSLSCGGPAAPPDWRVKRNTTARANQDCAEGPDRSRCHIEDLYPLDSGTYWCESAGGRRRGEAVAIFVA</sequence>
<keyword evidence="5" id="KW-1185">Reference proteome</keyword>
<evidence type="ECO:0000313" key="5">
    <source>
        <dbReference type="Proteomes" id="UP000007635"/>
    </source>
</evidence>
<dbReference type="InterPro" id="IPR003599">
    <property type="entry name" value="Ig_sub"/>
</dbReference>
<protein>
    <recommendedName>
        <fullName evidence="3">Immunoglobulin domain-containing protein</fullName>
    </recommendedName>
</protein>
<evidence type="ECO:0000313" key="4">
    <source>
        <dbReference type="Ensembl" id="ENSGACP00000035838.1"/>
    </source>
</evidence>
<proteinExistence type="predicted"/>
<name>A0AAQ4PD28_GASAC</name>
<dbReference type="GO" id="GO:0009897">
    <property type="term" value="C:external side of plasma membrane"/>
    <property type="evidence" value="ECO:0007669"/>
    <property type="project" value="TreeGrafter"/>
</dbReference>
<dbReference type="PANTHER" id="PTHR11481">
    <property type="entry name" value="IMMUNOGLOBULIN FC RECEPTOR"/>
    <property type="match status" value="1"/>
</dbReference>
<dbReference type="SUPFAM" id="SSF48726">
    <property type="entry name" value="Immunoglobulin"/>
    <property type="match status" value="2"/>
</dbReference>
<reference evidence="4 5" key="1">
    <citation type="journal article" date="2021" name="G3 (Bethesda)">
        <title>Improved contiguity of the threespine stickleback genome using long-read sequencing.</title>
        <authorList>
            <person name="Nath S."/>
            <person name="Shaw D.E."/>
            <person name="White M.A."/>
        </authorList>
    </citation>
    <scope>NUCLEOTIDE SEQUENCE [LARGE SCALE GENOMIC DNA]</scope>
    <source>
        <strain evidence="4 5">Lake Benthic</strain>
    </source>
</reference>
<feature type="domain" description="Immunoglobulin" evidence="3">
    <location>
        <begin position="19"/>
        <end position="100"/>
    </location>
</feature>
<dbReference type="GO" id="GO:0004888">
    <property type="term" value="F:transmembrane signaling receptor activity"/>
    <property type="evidence" value="ECO:0007669"/>
    <property type="project" value="TreeGrafter"/>
</dbReference>
<dbReference type="InterPro" id="IPR050488">
    <property type="entry name" value="Ig_Fc_receptor"/>
</dbReference>
<dbReference type="SMART" id="SM00409">
    <property type="entry name" value="IG"/>
    <property type="match status" value="2"/>
</dbReference>
<evidence type="ECO:0000259" key="3">
    <source>
        <dbReference type="SMART" id="SM00409"/>
    </source>
</evidence>
<evidence type="ECO:0000256" key="2">
    <source>
        <dbReference type="ARBA" id="ARBA00023157"/>
    </source>
</evidence>
<dbReference type="AlphaFoldDB" id="A0AAQ4PD28"/>
<dbReference type="Proteomes" id="UP000007635">
    <property type="component" value="Chromosome VII"/>
</dbReference>
<keyword evidence="2" id="KW-1015">Disulfide bond</keyword>
<dbReference type="Ensembl" id="ENSGACT00000037538.1">
    <property type="protein sequence ID" value="ENSGACP00000035838.1"/>
    <property type="gene ID" value="ENSGACG00000033677.1"/>
</dbReference>
<accession>A0AAQ4PD28</accession>